<feature type="region of interest" description="Disordered" evidence="4">
    <location>
        <begin position="437"/>
        <end position="491"/>
    </location>
</feature>
<sequence>MLKNFKLSKRNSDSKSRITSSDISIPTNVSDTSMESPFQTKGSTGLYGTESGKSSRLSSSSKRLSSRSKHSSPIKNSASGVVGPEKVIKALHHYNAKSSKELSFIRGDFFYVSSEKGDWYNVTNPAAGKTGLVPKSYFEVIDKRSSSVSSMGNQSMTNVQTNGKKFGSLYAIVLYDFKAEKSDELTVHVGENLFICAHHNYEWFIAKPIGRLGGPGLVPVGFVSIIDIATGYASGNEIAEDISSVNLPTVQEWKSDVAKYKASNIALGQFESDYNQDDTMFNNGNTLSYNDGGLPSFATEADDLNTDYLISVAVSSFSFEDEKYWYEVNCELSNGKHRRLKRSYQDFYDLQVQLLDKYPAESGKLRDKNGQWTKRIVPYIPGPVPYVTDSITQKRMDDLDVYVKELIKLPEYISSSPLVNHLFKICDNGYDREFSSELPSQTELQDIDENKPEDNFSTEGQRRVLSSRKNSRASSHSRRVKNEDSTLTGEDMKMYDRLSKLSLNSSKPKSRPPSALPPAIKPTKIKFYYKDDIFALLLNHDINFVELREKIAPRVEGDDFKLYVKLAEGDAEEIKSDAQVSQIIQAKLKIAVHDV</sequence>
<comment type="caution">
    <text evidence="8">The sequence shown here is derived from an EMBL/GenBank/DDBJ whole genome shotgun (WGS) entry which is preliminary data.</text>
</comment>
<dbReference type="GO" id="GO:0030427">
    <property type="term" value="C:site of polarized growth"/>
    <property type="evidence" value="ECO:0007669"/>
    <property type="project" value="UniProtKB-ARBA"/>
</dbReference>
<dbReference type="Pfam" id="PF00787">
    <property type="entry name" value="PX"/>
    <property type="match status" value="1"/>
</dbReference>
<dbReference type="Proteomes" id="UP000750334">
    <property type="component" value="Unassembled WGS sequence"/>
</dbReference>
<dbReference type="SUPFAM" id="SSF50044">
    <property type="entry name" value="SH3-domain"/>
    <property type="match status" value="2"/>
</dbReference>
<dbReference type="GO" id="GO:1902494">
    <property type="term" value="C:catalytic complex"/>
    <property type="evidence" value="ECO:0007669"/>
    <property type="project" value="UniProtKB-ARBA"/>
</dbReference>
<keyword evidence="1 3" id="KW-0728">SH3 domain</keyword>
<feature type="region of interest" description="Disordered" evidence="4">
    <location>
        <begin position="1"/>
        <end position="80"/>
    </location>
</feature>
<name>A0A9P6W430_MAUEX</name>
<feature type="compositionally biased region" description="Basic and acidic residues" evidence="4">
    <location>
        <begin position="480"/>
        <end position="491"/>
    </location>
</feature>
<dbReference type="InterPro" id="IPR036028">
    <property type="entry name" value="SH3-like_dom_sf"/>
</dbReference>
<dbReference type="InterPro" id="IPR053793">
    <property type="entry name" value="PB1-like"/>
</dbReference>
<dbReference type="GO" id="GO:0005938">
    <property type="term" value="C:cell cortex"/>
    <property type="evidence" value="ECO:0007669"/>
    <property type="project" value="UniProtKB-ARBA"/>
</dbReference>
<evidence type="ECO:0000259" key="7">
    <source>
        <dbReference type="PROSITE" id="PS51745"/>
    </source>
</evidence>
<dbReference type="PANTHER" id="PTHR15706:SF2">
    <property type="entry name" value="SH3 AND PX DOMAIN-CONTAINING PROTEIN 2A"/>
    <property type="match status" value="1"/>
</dbReference>
<dbReference type="OrthoDB" id="548867at2759"/>
<evidence type="ECO:0000256" key="3">
    <source>
        <dbReference type="PROSITE-ProRule" id="PRU00192"/>
    </source>
</evidence>
<dbReference type="Gene3D" id="2.30.30.40">
    <property type="entry name" value="SH3 Domains"/>
    <property type="match status" value="2"/>
</dbReference>
<feature type="domain" description="SH3" evidence="5">
    <location>
        <begin position="83"/>
        <end position="143"/>
    </location>
</feature>
<dbReference type="Pfam" id="PF14604">
    <property type="entry name" value="SH3_9"/>
    <property type="match status" value="1"/>
</dbReference>
<dbReference type="InterPro" id="IPR000270">
    <property type="entry name" value="PB1_dom"/>
</dbReference>
<evidence type="ECO:0000256" key="1">
    <source>
        <dbReference type="ARBA" id="ARBA00022443"/>
    </source>
</evidence>
<dbReference type="Gene3D" id="3.30.1520.10">
    <property type="entry name" value="Phox-like domain"/>
    <property type="match status" value="1"/>
</dbReference>
<dbReference type="CDD" id="cd06890">
    <property type="entry name" value="PX_Bem1p"/>
    <property type="match status" value="1"/>
</dbReference>
<organism evidence="8 9">
    <name type="scientific">Maudiozyma exigua</name>
    <name type="common">Yeast</name>
    <name type="synonym">Kazachstania exigua</name>
    <dbReference type="NCBI Taxonomy" id="34358"/>
    <lineage>
        <taxon>Eukaryota</taxon>
        <taxon>Fungi</taxon>
        <taxon>Dikarya</taxon>
        <taxon>Ascomycota</taxon>
        <taxon>Saccharomycotina</taxon>
        <taxon>Saccharomycetes</taxon>
        <taxon>Saccharomycetales</taxon>
        <taxon>Saccharomycetaceae</taxon>
        <taxon>Maudiozyma</taxon>
    </lineage>
</organism>
<dbReference type="PROSITE" id="PS50002">
    <property type="entry name" value="SH3"/>
    <property type="match status" value="2"/>
</dbReference>
<dbReference type="InterPro" id="IPR001452">
    <property type="entry name" value="SH3_domain"/>
</dbReference>
<keyword evidence="2" id="KW-0677">Repeat</keyword>
<feature type="domain" description="PB1" evidence="7">
    <location>
        <begin position="522"/>
        <end position="595"/>
    </location>
</feature>
<feature type="compositionally biased region" description="Basic residues" evidence="4">
    <location>
        <begin position="465"/>
        <end position="479"/>
    </location>
</feature>
<gene>
    <name evidence="8" type="primary">BEM1</name>
    <name evidence="8" type="ORF">C6P45_000705</name>
</gene>
<dbReference type="SMART" id="SM00312">
    <property type="entry name" value="PX"/>
    <property type="match status" value="1"/>
</dbReference>
<dbReference type="SUPFAM" id="SSF64268">
    <property type="entry name" value="PX domain"/>
    <property type="match status" value="1"/>
</dbReference>
<evidence type="ECO:0000256" key="2">
    <source>
        <dbReference type="ARBA" id="ARBA00022737"/>
    </source>
</evidence>
<dbReference type="InterPro" id="IPR035549">
    <property type="entry name" value="Bem1/Scd2_SH3_2"/>
</dbReference>
<dbReference type="InterPro" id="IPR036871">
    <property type="entry name" value="PX_dom_sf"/>
</dbReference>
<dbReference type="GO" id="GO:0051130">
    <property type="term" value="P:positive regulation of cellular component organization"/>
    <property type="evidence" value="ECO:0007669"/>
    <property type="project" value="UniProtKB-ARBA"/>
</dbReference>
<keyword evidence="9" id="KW-1185">Reference proteome</keyword>
<dbReference type="CDD" id="cd11879">
    <property type="entry name" value="SH3_Bem1p_2"/>
    <property type="match status" value="1"/>
</dbReference>
<feature type="domain" description="SH3" evidence="5">
    <location>
        <begin position="166"/>
        <end position="228"/>
    </location>
</feature>
<dbReference type="GO" id="GO:0060090">
    <property type="term" value="F:molecular adaptor activity"/>
    <property type="evidence" value="ECO:0007669"/>
    <property type="project" value="UniProtKB-ARBA"/>
</dbReference>
<dbReference type="EMBL" id="PUHR01000125">
    <property type="protein sequence ID" value="KAG0664091.1"/>
    <property type="molecule type" value="Genomic_DNA"/>
</dbReference>
<evidence type="ECO:0000313" key="8">
    <source>
        <dbReference type="EMBL" id="KAG0664091.1"/>
    </source>
</evidence>
<dbReference type="SUPFAM" id="SSF54277">
    <property type="entry name" value="CAD &amp; PB1 domains"/>
    <property type="match status" value="1"/>
</dbReference>
<proteinExistence type="predicted"/>
<dbReference type="Pfam" id="PF00018">
    <property type="entry name" value="SH3_1"/>
    <property type="match status" value="1"/>
</dbReference>
<feature type="domain" description="PX" evidence="6">
    <location>
        <begin position="304"/>
        <end position="430"/>
    </location>
</feature>
<protein>
    <submittedName>
        <fullName evidence="8">Bud emergence protein 1</fullName>
    </submittedName>
</protein>
<feature type="compositionally biased region" description="Low complexity" evidence="4">
    <location>
        <begin position="51"/>
        <end position="63"/>
    </location>
</feature>
<dbReference type="InterPro" id="IPR051228">
    <property type="entry name" value="NADPH_Oxidase/PX-Domain"/>
</dbReference>
<accession>A0A9P6W430</accession>
<dbReference type="SMART" id="SM00326">
    <property type="entry name" value="SH3"/>
    <property type="match status" value="2"/>
</dbReference>
<dbReference type="InterPro" id="IPR035550">
    <property type="entry name" value="Bem1/Scd2_PX"/>
</dbReference>
<reference evidence="8 9" key="1">
    <citation type="submission" date="2020-11" db="EMBL/GenBank/DDBJ databases">
        <title>Kefir isolates.</title>
        <authorList>
            <person name="Marcisauskas S."/>
            <person name="Kim Y."/>
            <person name="Blasche S."/>
        </authorList>
    </citation>
    <scope>NUCLEOTIDE SEQUENCE [LARGE SCALE GENOMIC DNA]</scope>
    <source>
        <strain evidence="8 9">OG2</strain>
    </source>
</reference>
<dbReference type="PROSITE" id="PS51745">
    <property type="entry name" value="PB1"/>
    <property type="match status" value="1"/>
</dbReference>
<dbReference type="PANTHER" id="PTHR15706">
    <property type="entry name" value="SH3 MULTIPLE DOMAIN"/>
    <property type="match status" value="1"/>
</dbReference>
<evidence type="ECO:0000259" key="5">
    <source>
        <dbReference type="PROSITE" id="PS50002"/>
    </source>
</evidence>
<feature type="compositionally biased region" description="Polar residues" evidence="4">
    <location>
        <begin position="17"/>
        <end position="43"/>
    </location>
</feature>
<dbReference type="FunFam" id="2.30.30.40:FF:000093">
    <property type="entry name" value="Protein kinase activator Bem1"/>
    <property type="match status" value="1"/>
</dbReference>
<dbReference type="PROSITE" id="PS50195">
    <property type="entry name" value="PX"/>
    <property type="match status" value="1"/>
</dbReference>
<dbReference type="AlphaFoldDB" id="A0A9P6W430"/>
<evidence type="ECO:0000313" key="9">
    <source>
        <dbReference type="Proteomes" id="UP000750334"/>
    </source>
</evidence>
<dbReference type="Gene3D" id="3.10.20.90">
    <property type="entry name" value="Phosphatidylinositol 3-kinase Catalytic Subunit, Chain A, domain 1"/>
    <property type="match status" value="1"/>
</dbReference>
<dbReference type="InterPro" id="IPR001683">
    <property type="entry name" value="PX_dom"/>
</dbReference>
<evidence type="ECO:0000259" key="6">
    <source>
        <dbReference type="PROSITE" id="PS50195"/>
    </source>
</evidence>
<evidence type="ECO:0000256" key="4">
    <source>
        <dbReference type="SAM" id="MobiDB-lite"/>
    </source>
</evidence>
<dbReference type="GO" id="GO:0035091">
    <property type="term" value="F:phosphatidylinositol binding"/>
    <property type="evidence" value="ECO:0007669"/>
    <property type="project" value="InterPro"/>
</dbReference>
<dbReference type="SMART" id="SM00666">
    <property type="entry name" value="PB1"/>
    <property type="match status" value="1"/>
</dbReference>